<feature type="compositionally biased region" description="Basic and acidic residues" evidence="1">
    <location>
        <begin position="271"/>
        <end position="289"/>
    </location>
</feature>
<dbReference type="PANTHER" id="PTHR33741">
    <property type="entry name" value="TRANSMEMBRANE PROTEIN DDB_G0269096-RELATED"/>
    <property type="match status" value="1"/>
</dbReference>
<gene>
    <name evidence="4" type="ORF">PODANS_7_950</name>
</gene>
<reference evidence="4" key="1">
    <citation type="journal article" date="2008" name="Genome Biol.">
        <title>The genome sequence of the model ascomycete fungus Podospora anserina.</title>
        <authorList>
            <person name="Espagne E."/>
            <person name="Lespinet O."/>
            <person name="Malagnac F."/>
            <person name="Da Silva C."/>
            <person name="Jaillon O."/>
            <person name="Porcel B.M."/>
            <person name="Couloux A."/>
            <person name="Aury J.-M."/>
            <person name="Segurens B."/>
            <person name="Poulain J."/>
            <person name="Anthouard V."/>
            <person name="Grossetete S."/>
            <person name="Khalili H."/>
            <person name="Coppin E."/>
            <person name="Dequard-Chablat M."/>
            <person name="Picard M."/>
            <person name="Contamine V."/>
            <person name="Arnaise S."/>
            <person name="Bourdais A."/>
            <person name="Berteaux-Lecellier V."/>
            <person name="Gautheret D."/>
            <person name="de Vries R.P."/>
            <person name="Battaglia E."/>
            <person name="Coutinho P.M."/>
            <person name="Danchin E.G.J."/>
            <person name="Henrissat B."/>
            <person name="El Khoury R."/>
            <person name="Sainsard-Chanet A."/>
            <person name="Boivin A."/>
            <person name="Pinan-Lucarre B."/>
            <person name="Sellem C.H."/>
            <person name="Debuchy R."/>
            <person name="Wincker P."/>
            <person name="Weissenbach J."/>
            <person name="Silar P."/>
        </authorList>
    </citation>
    <scope>NUCLEOTIDE SEQUENCE [LARGE SCALE GENOMIC DNA]</scope>
    <source>
        <strain evidence="4">S mat+</strain>
    </source>
</reference>
<feature type="transmembrane region" description="Helical" evidence="2">
    <location>
        <begin position="125"/>
        <end position="142"/>
    </location>
</feature>
<dbReference type="VEuPathDB" id="FungiDB:PODANS_7_950"/>
<dbReference type="KEGG" id="pan:PODANSg2480"/>
<dbReference type="AlphaFoldDB" id="B2ANZ2"/>
<keyword evidence="2" id="KW-0812">Transmembrane</keyword>
<feature type="region of interest" description="Disordered" evidence="1">
    <location>
        <begin position="271"/>
        <end position="306"/>
    </location>
</feature>
<dbReference type="OrthoDB" id="2016548at2759"/>
<feature type="transmembrane region" description="Helical" evidence="2">
    <location>
        <begin position="224"/>
        <end position="246"/>
    </location>
</feature>
<keyword evidence="2" id="KW-1133">Transmembrane helix</keyword>
<evidence type="ECO:0000259" key="3">
    <source>
        <dbReference type="Pfam" id="PF04982"/>
    </source>
</evidence>
<name>B2ANZ2_PODAN</name>
<dbReference type="Pfam" id="PF04982">
    <property type="entry name" value="TM_HPP"/>
    <property type="match status" value="1"/>
</dbReference>
<keyword evidence="2" id="KW-0472">Membrane</keyword>
<dbReference type="HOGENOM" id="CLU_040397_0_1_1"/>
<feature type="domain" description="HPP transmembrane region" evidence="3">
    <location>
        <begin position="91"/>
        <end position="254"/>
    </location>
</feature>
<feature type="transmembrane region" description="Helical" evidence="2">
    <location>
        <begin position="154"/>
        <end position="172"/>
    </location>
</feature>
<dbReference type="EMBL" id="CU633873">
    <property type="protein sequence ID" value="CAP65696.1"/>
    <property type="molecule type" value="Genomic_DNA"/>
</dbReference>
<accession>B2ANZ2</accession>
<feature type="non-terminal residue" evidence="4">
    <location>
        <position position="1"/>
    </location>
</feature>
<sequence>KEYQIDLFTIQFTDIAAKMSFTPSPSNTHVTRKPPTEKPRSSWSTLHFDVDAHVNPFFPSSFLPRFPRAVAHFLGYRTPHPPAAHPKPPLGNIPMIFWAVVGIFSSLALIGAVGQEIPGFGEKGVPVIIGSFGAAAVLDFYAIESPLAQPRNAILGQILASITGIIVCKLFALLGPEEFERVRWLGGALSCGLATAVMALTGTVHPPAGATALMAVVDDDVSRLGWYVLVPVSLGCGLMLIVALLVNNIQRRFPFYWWSPSETGLFWNQAARREQQRQKEEENRPRLEKPGASATSSTDSERGMGEDAEVVIKRGEVIIPEGITLRPEEVLWLETISQRL</sequence>
<evidence type="ECO:0000256" key="1">
    <source>
        <dbReference type="SAM" id="MobiDB-lite"/>
    </source>
</evidence>
<dbReference type="PANTHER" id="PTHR33741:SF5">
    <property type="entry name" value="TRANSMEMBRANE PROTEIN DDB_G0269096-RELATED"/>
    <property type="match status" value="1"/>
</dbReference>
<dbReference type="RefSeq" id="XP_001905455.1">
    <property type="nucleotide sequence ID" value="XM_001905420.1"/>
</dbReference>
<proteinExistence type="predicted"/>
<dbReference type="InterPro" id="IPR007065">
    <property type="entry name" value="HPP"/>
</dbReference>
<protein>
    <submittedName>
        <fullName evidence="4">Podospora anserina S mat+ genomic DNA chromosome 7, supercontig 3</fullName>
    </submittedName>
</protein>
<reference evidence="4" key="2">
    <citation type="submission" date="2008-07" db="EMBL/GenBank/DDBJ databases">
        <authorList>
            <person name="Genoscope - CEA"/>
        </authorList>
    </citation>
    <scope>NUCLEOTIDE SEQUENCE</scope>
    <source>
        <strain evidence="4">S mat+</strain>
    </source>
</reference>
<organism evidence="4">
    <name type="scientific">Podospora anserina (strain S / ATCC MYA-4624 / DSM 980 / FGSC 10383)</name>
    <name type="common">Pleurage anserina</name>
    <dbReference type="NCBI Taxonomy" id="515849"/>
    <lineage>
        <taxon>Eukaryota</taxon>
        <taxon>Fungi</taxon>
        <taxon>Dikarya</taxon>
        <taxon>Ascomycota</taxon>
        <taxon>Pezizomycotina</taxon>
        <taxon>Sordariomycetes</taxon>
        <taxon>Sordariomycetidae</taxon>
        <taxon>Sordariales</taxon>
        <taxon>Podosporaceae</taxon>
        <taxon>Podospora</taxon>
        <taxon>Podospora anserina</taxon>
    </lineage>
</organism>
<evidence type="ECO:0000256" key="2">
    <source>
        <dbReference type="SAM" id="Phobius"/>
    </source>
</evidence>
<dbReference type="GeneID" id="6189653"/>
<feature type="transmembrane region" description="Helical" evidence="2">
    <location>
        <begin position="184"/>
        <end position="204"/>
    </location>
</feature>
<evidence type="ECO:0000313" key="4">
    <source>
        <dbReference type="EMBL" id="CAP65696.1"/>
    </source>
</evidence>
<dbReference type="InterPro" id="IPR058581">
    <property type="entry name" value="TM_HPP"/>
</dbReference>
<feature type="transmembrane region" description="Helical" evidence="2">
    <location>
        <begin position="95"/>
        <end position="113"/>
    </location>
</feature>